<dbReference type="AlphaFoldDB" id="A0A0N0P508"/>
<keyword evidence="3" id="KW-1185">Reference proteome</keyword>
<dbReference type="VEuPathDB" id="TriTrypDB:Lsey_0187_0110"/>
<keyword evidence="1" id="KW-0472">Membrane</keyword>
<feature type="transmembrane region" description="Helical" evidence="1">
    <location>
        <begin position="47"/>
        <end position="69"/>
    </location>
</feature>
<evidence type="ECO:0000313" key="2">
    <source>
        <dbReference type="EMBL" id="KPI85447.1"/>
    </source>
</evidence>
<keyword evidence="1" id="KW-1133">Transmembrane helix</keyword>
<dbReference type="OMA" id="IVSCTWP"/>
<dbReference type="EMBL" id="LJSK01000187">
    <property type="protein sequence ID" value="KPI85447.1"/>
    <property type="molecule type" value="Genomic_DNA"/>
</dbReference>
<organism evidence="2 3">
    <name type="scientific">Leptomonas seymouri</name>
    <dbReference type="NCBI Taxonomy" id="5684"/>
    <lineage>
        <taxon>Eukaryota</taxon>
        <taxon>Discoba</taxon>
        <taxon>Euglenozoa</taxon>
        <taxon>Kinetoplastea</taxon>
        <taxon>Metakinetoplastina</taxon>
        <taxon>Trypanosomatida</taxon>
        <taxon>Trypanosomatidae</taxon>
        <taxon>Leishmaniinae</taxon>
        <taxon>Leptomonas</taxon>
    </lineage>
</organism>
<keyword evidence="1" id="KW-0812">Transmembrane</keyword>
<comment type="caution">
    <text evidence="2">The sequence shown here is derived from an EMBL/GenBank/DDBJ whole genome shotgun (WGS) entry which is preliminary data.</text>
</comment>
<proteinExistence type="predicted"/>
<evidence type="ECO:0000256" key="1">
    <source>
        <dbReference type="SAM" id="Phobius"/>
    </source>
</evidence>
<accession>A0A0N0P508</accession>
<dbReference type="Proteomes" id="UP000038009">
    <property type="component" value="Unassembled WGS sequence"/>
</dbReference>
<feature type="transmembrane region" description="Helical" evidence="1">
    <location>
        <begin position="26"/>
        <end position="41"/>
    </location>
</feature>
<sequence>MYSASPRSRRKGTAAGRTALQLSRDVAWWSCVFFLLGAPVLPAQRTIATLVTALIVSCTWPLSLPAWCAQISASTQRERLLEPQLESVTDLFTVVPPDHHREGGKRSAAELLTSSGTHLKGASSIVVESTFDCKAAIHAGKLAEVLKESSEASRCFILAAVLLCGSLFGQLDWQVPYQVWPYPSLVAYVVVRAVYALLDLKEKLYSVD</sequence>
<gene>
    <name evidence="2" type="ORF">ABL78_5501</name>
</gene>
<protein>
    <submittedName>
        <fullName evidence="2">Uncharacterized protein</fullName>
    </submittedName>
</protein>
<evidence type="ECO:0000313" key="3">
    <source>
        <dbReference type="Proteomes" id="UP000038009"/>
    </source>
</evidence>
<name>A0A0N0P508_LEPSE</name>
<reference evidence="2 3" key="1">
    <citation type="journal article" date="2015" name="PLoS Pathog.">
        <title>Leptomonas seymouri: Adaptations to the Dixenous Life Cycle Analyzed by Genome Sequencing, Transcriptome Profiling and Co-infection with Leishmania donovani.</title>
        <authorList>
            <person name="Kraeva N."/>
            <person name="Butenko A."/>
            <person name="Hlavacova J."/>
            <person name="Kostygov A."/>
            <person name="Myskova J."/>
            <person name="Grybchuk D."/>
            <person name="Lestinova T."/>
            <person name="Votypka J."/>
            <person name="Volf P."/>
            <person name="Opperdoes F."/>
            <person name="Flegontov P."/>
            <person name="Lukes J."/>
            <person name="Yurchenko V."/>
        </authorList>
    </citation>
    <scope>NUCLEOTIDE SEQUENCE [LARGE SCALE GENOMIC DNA]</scope>
    <source>
        <strain evidence="2 3">ATCC 30220</strain>
    </source>
</reference>
<dbReference type="OrthoDB" id="269200at2759"/>